<evidence type="ECO:0000313" key="8">
    <source>
        <dbReference type="Proteomes" id="UP001596972"/>
    </source>
</evidence>
<keyword evidence="1" id="KW-0678">Repressor</keyword>
<keyword evidence="4" id="KW-0804">Transcription</keyword>
<dbReference type="PANTHER" id="PTHR30055:SF234">
    <property type="entry name" value="HTH-TYPE TRANSCRIPTIONAL REGULATOR BETI"/>
    <property type="match status" value="1"/>
</dbReference>
<dbReference type="InterPro" id="IPR001647">
    <property type="entry name" value="HTH_TetR"/>
</dbReference>
<dbReference type="InterPro" id="IPR036271">
    <property type="entry name" value="Tet_transcr_reg_TetR-rel_C_sf"/>
</dbReference>
<dbReference type="SUPFAM" id="SSF48498">
    <property type="entry name" value="Tetracyclin repressor-like, C-terminal domain"/>
    <property type="match status" value="1"/>
</dbReference>
<proteinExistence type="predicted"/>
<feature type="DNA-binding region" description="H-T-H motif" evidence="5">
    <location>
        <begin position="25"/>
        <end position="44"/>
    </location>
</feature>
<dbReference type="Gene3D" id="1.10.357.10">
    <property type="entry name" value="Tetracycline Repressor, domain 2"/>
    <property type="match status" value="1"/>
</dbReference>
<dbReference type="InterPro" id="IPR039538">
    <property type="entry name" value="BetI_C"/>
</dbReference>
<evidence type="ECO:0000256" key="1">
    <source>
        <dbReference type="ARBA" id="ARBA00022491"/>
    </source>
</evidence>
<name>A0ABW3EWE3_9ACTN</name>
<comment type="caution">
    <text evidence="7">The sequence shown here is derived from an EMBL/GenBank/DDBJ whole genome shotgun (WGS) entry which is preliminary data.</text>
</comment>
<evidence type="ECO:0000256" key="4">
    <source>
        <dbReference type="ARBA" id="ARBA00023163"/>
    </source>
</evidence>
<dbReference type="PANTHER" id="PTHR30055">
    <property type="entry name" value="HTH-TYPE TRANSCRIPTIONAL REGULATOR RUTR"/>
    <property type="match status" value="1"/>
</dbReference>
<reference evidence="8" key="1">
    <citation type="journal article" date="2019" name="Int. J. Syst. Evol. Microbiol.">
        <title>The Global Catalogue of Microorganisms (GCM) 10K type strain sequencing project: providing services to taxonomists for standard genome sequencing and annotation.</title>
        <authorList>
            <consortium name="The Broad Institute Genomics Platform"/>
            <consortium name="The Broad Institute Genome Sequencing Center for Infectious Disease"/>
            <person name="Wu L."/>
            <person name="Ma J."/>
        </authorList>
    </citation>
    <scope>NUCLEOTIDE SEQUENCE [LARGE SCALE GENOMIC DNA]</scope>
    <source>
        <strain evidence="8">JCM 31202</strain>
    </source>
</reference>
<gene>
    <name evidence="7" type="ORF">ACFQ11_27365</name>
</gene>
<evidence type="ECO:0000256" key="3">
    <source>
        <dbReference type="ARBA" id="ARBA00023125"/>
    </source>
</evidence>
<dbReference type="PRINTS" id="PR00455">
    <property type="entry name" value="HTHTETR"/>
</dbReference>
<dbReference type="EMBL" id="JBHTJA010000074">
    <property type="protein sequence ID" value="MFD0904131.1"/>
    <property type="molecule type" value="Genomic_DNA"/>
</dbReference>
<keyword evidence="3 5" id="KW-0238">DNA-binding</keyword>
<dbReference type="InterPro" id="IPR050109">
    <property type="entry name" value="HTH-type_TetR-like_transc_reg"/>
</dbReference>
<evidence type="ECO:0000256" key="2">
    <source>
        <dbReference type="ARBA" id="ARBA00023015"/>
    </source>
</evidence>
<dbReference type="RefSeq" id="WP_378303675.1">
    <property type="nucleotide sequence ID" value="NZ_JBHTJA010000074.1"/>
</dbReference>
<dbReference type="SUPFAM" id="SSF46689">
    <property type="entry name" value="Homeodomain-like"/>
    <property type="match status" value="1"/>
</dbReference>
<dbReference type="PROSITE" id="PS50977">
    <property type="entry name" value="HTH_TETR_2"/>
    <property type="match status" value="1"/>
</dbReference>
<accession>A0ABW3EWE3</accession>
<organism evidence="7 8">
    <name type="scientific">Actinomadura sediminis</name>
    <dbReference type="NCBI Taxonomy" id="1038904"/>
    <lineage>
        <taxon>Bacteria</taxon>
        <taxon>Bacillati</taxon>
        <taxon>Actinomycetota</taxon>
        <taxon>Actinomycetes</taxon>
        <taxon>Streptosporangiales</taxon>
        <taxon>Thermomonosporaceae</taxon>
        <taxon>Actinomadura</taxon>
    </lineage>
</organism>
<protein>
    <submittedName>
        <fullName evidence="7">TetR/AcrR family transcriptional regulator</fullName>
    </submittedName>
</protein>
<dbReference type="Pfam" id="PF00440">
    <property type="entry name" value="TetR_N"/>
    <property type="match status" value="1"/>
</dbReference>
<dbReference type="InterPro" id="IPR009057">
    <property type="entry name" value="Homeodomain-like_sf"/>
</dbReference>
<evidence type="ECO:0000313" key="7">
    <source>
        <dbReference type="EMBL" id="MFD0904131.1"/>
    </source>
</evidence>
<evidence type="ECO:0000259" key="6">
    <source>
        <dbReference type="PROSITE" id="PS50977"/>
    </source>
</evidence>
<feature type="domain" description="HTH tetR-type" evidence="6">
    <location>
        <begin position="2"/>
        <end position="62"/>
    </location>
</feature>
<keyword evidence="8" id="KW-1185">Reference proteome</keyword>
<dbReference type="Proteomes" id="UP001596972">
    <property type="component" value="Unassembled WGS sequence"/>
</dbReference>
<keyword evidence="2" id="KW-0805">Transcription regulation</keyword>
<sequence>MTDRRTQLLAAACRVIARRGVRGLRVDEVAAQAGVSTALIYHHFRNRTGLVTSTMHYITDRLAREAERADGPTGEDGEDGADGRRRLVRRMIAEFADDAQTRENSVVWGEVRGAALFDEELRPIVNEASEHWIGQLAELIAAGRRDGSITGAAEPRSVAVRLIAMVEGLSNFWLAGALTTEEARAHIVATVRAELPE</sequence>
<evidence type="ECO:0000256" key="5">
    <source>
        <dbReference type="PROSITE-ProRule" id="PRU00335"/>
    </source>
</evidence>
<dbReference type="Pfam" id="PF13977">
    <property type="entry name" value="TetR_C_6"/>
    <property type="match status" value="1"/>
</dbReference>